<evidence type="ECO:0000313" key="2">
    <source>
        <dbReference type="EMBL" id="KAF7836675.1"/>
    </source>
</evidence>
<feature type="transmembrane region" description="Helical" evidence="1">
    <location>
        <begin position="74"/>
        <end position="95"/>
    </location>
</feature>
<dbReference type="Proteomes" id="UP000634136">
    <property type="component" value="Unassembled WGS sequence"/>
</dbReference>
<dbReference type="AlphaFoldDB" id="A0A834X1G3"/>
<evidence type="ECO:0000313" key="3">
    <source>
        <dbReference type="Proteomes" id="UP000634136"/>
    </source>
</evidence>
<keyword evidence="1" id="KW-1133">Transmembrane helix</keyword>
<proteinExistence type="predicted"/>
<sequence>MVASAPFGNSPFGNSGIGKLTRVMREATSEGTLGSLSMFLGVDTRETWTPPDLAKAMERWKNGIIWPKADHGSITTLTTSCVAIFLLLLSLLYFWPLLLLCASSVGACTTDGLMPLLMSTSMLSDLPCPVGRAFPRPAGRPFPRLVGRPLPRLAGACSNGACTTGGLVPLFMSSSMLLNLLSAMVPPLPRPDDCAFPRLEGSLADCNASTSSSWLGFSSSNRLGFSLSRWIISCCLKCMLYRCLFSSAVLPPLPRLAGWDFPRTDDLGACSMDACTADGLMPLFMSASELSYVPITMLTPFPRPAGRAFPSLPRSALMSSA</sequence>
<comment type="caution">
    <text evidence="2">The sequence shown here is derived from an EMBL/GenBank/DDBJ whole genome shotgun (WGS) entry which is preliminary data.</text>
</comment>
<reference evidence="2" key="1">
    <citation type="submission" date="2020-09" db="EMBL/GenBank/DDBJ databases">
        <title>Genome-Enabled Discovery of Anthraquinone Biosynthesis in Senna tora.</title>
        <authorList>
            <person name="Kang S.-H."/>
            <person name="Pandey R.P."/>
            <person name="Lee C.-M."/>
            <person name="Sim J.-S."/>
            <person name="Jeong J.-T."/>
            <person name="Choi B.-S."/>
            <person name="Jung M."/>
            <person name="Ginzburg D."/>
            <person name="Zhao K."/>
            <person name="Won S.Y."/>
            <person name="Oh T.-J."/>
            <person name="Yu Y."/>
            <person name="Kim N.-H."/>
            <person name="Lee O.R."/>
            <person name="Lee T.-H."/>
            <person name="Bashyal P."/>
            <person name="Kim T.-S."/>
            <person name="Lee W.-H."/>
            <person name="Kawkins C."/>
            <person name="Kim C.-K."/>
            <person name="Kim J.S."/>
            <person name="Ahn B.O."/>
            <person name="Rhee S.Y."/>
            <person name="Sohng J.K."/>
        </authorList>
    </citation>
    <scope>NUCLEOTIDE SEQUENCE</scope>
    <source>
        <tissue evidence="2">Leaf</tissue>
    </source>
</reference>
<dbReference type="GO" id="GO:0016740">
    <property type="term" value="F:transferase activity"/>
    <property type="evidence" value="ECO:0007669"/>
    <property type="project" value="UniProtKB-KW"/>
</dbReference>
<keyword evidence="1" id="KW-0812">Transmembrane</keyword>
<keyword evidence="2" id="KW-0808">Transferase</keyword>
<organism evidence="2 3">
    <name type="scientific">Senna tora</name>
    <dbReference type="NCBI Taxonomy" id="362788"/>
    <lineage>
        <taxon>Eukaryota</taxon>
        <taxon>Viridiplantae</taxon>
        <taxon>Streptophyta</taxon>
        <taxon>Embryophyta</taxon>
        <taxon>Tracheophyta</taxon>
        <taxon>Spermatophyta</taxon>
        <taxon>Magnoliopsida</taxon>
        <taxon>eudicotyledons</taxon>
        <taxon>Gunneridae</taxon>
        <taxon>Pentapetalae</taxon>
        <taxon>rosids</taxon>
        <taxon>fabids</taxon>
        <taxon>Fabales</taxon>
        <taxon>Fabaceae</taxon>
        <taxon>Caesalpinioideae</taxon>
        <taxon>Cassia clade</taxon>
        <taxon>Senna</taxon>
    </lineage>
</organism>
<name>A0A834X1G3_9FABA</name>
<dbReference type="EMBL" id="JAAIUW010000004">
    <property type="protein sequence ID" value="KAF7836675.1"/>
    <property type="molecule type" value="Genomic_DNA"/>
</dbReference>
<gene>
    <name evidence="2" type="ORF">G2W53_011534</name>
</gene>
<evidence type="ECO:0000256" key="1">
    <source>
        <dbReference type="SAM" id="Phobius"/>
    </source>
</evidence>
<keyword evidence="3" id="KW-1185">Reference proteome</keyword>
<keyword evidence="1" id="KW-0472">Membrane</keyword>
<protein>
    <submittedName>
        <fullName evidence="2">UDP-glycosyltransferase 91C1</fullName>
    </submittedName>
</protein>
<accession>A0A834X1G3</accession>